<feature type="domain" description="Aminotransferase class V" evidence="11">
    <location>
        <begin position="6"/>
        <end position="360"/>
    </location>
</feature>
<keyword evidence="13" id="KW-1185">Reference proteome</keyword>
<dbReference type="Pfam" id="PF00266">
    <property type="entry name" value="Aminotran_5"/>
    <property type="match status" value="1"/>
</dbReference>
<dbReference type="EC" id="2.8.1.7" evidence="3"/>
<evidence type="ECO:0000256" key="6">
    <source>
        <dbReference type="ARBA" id="ARBA00022898"/>
    </source>
</evidence>
<gene>
    <name evidence="12" type="ORF">NZD86_14775</name>
</gene>
<organism evidence="12 13">
    <name type="scientific">Alicyclobacillus dauci</name>
    <dbReference type="NCBI Taxonomy" id="1475485"/>
    <lineage>
        <taxon>Bacteria</taxon>
        <taxon>Bacillati</taxon>
        <taxon>Bacillota</taxon>
        <taxon>Bacilli</taxon>
        <taxon>Bacillales</taxon>
        <taxon>Alicyclobacillaceae</taxon>
        <taxon>Alicyclobacillus</taxon>
    </lineage>
</organism>
<protein>
    <recommendedName>
        <fullName evidence="3">cysteine desulfurase</fullName>
        <ecNumber evidence="3">2.8.1.7</ecNumber>
    </recommendedName>
</protein>
<evidence type="ECO:0000256" key="10">
    <source>
        <dbReference type="RuleBase" id="RU004504"/>
    </source>
</evidence>
<dbReference type="InterPro" id="IPR020578">
    <property type="entry name" value="Aminotrans_V_PyrdxlP_BS"/>
</dbReference>
<dbReference type="EMBL" id="CP104064">
    <property type="protein sequence ID" value="WAH35547.1"/>
    <property type="molecule type" value="Genomic_DNA"/>
</dbReference>
<proteinExistence type="inferred from homology"/>
<evidence type="ECO:0000256" key="3">
    <source>
        <dbReference type="ARBA" id="ARBA00012239"/>
    </source>
</evidence>
<comment type="cofactor">
    <cofactor evidence="1 10">
        <name>pyridoxal 5'-phosphate</name>
        <dbReference type="ChEBI" id="CHEBI:597326"/>
    </cofactor>
</comment>
<dbReference type="PANTHER" id="PTHR11601:SF34">
    <property type="entry name" value="CYSTEINE DESULFURASE"/>
    <property type="match status" value="1"/>
</dbReference>
<dbReference type="PROSITE" id="PS00595">
    <property type="entry name" value="AA_TRANSFER_CLASS_5"/>
    <property type="match status" value="1"/>
</dbReference>
<dbReference type="Gene3D" id="3.90.1150.10">
    <property type="entry name" value="Aspartate Aminotransferase, domain 1"/>
    <property type="match status" value="1"/>
</dbReference>
<dbReference type="PIRSF" id="PIRSF005572">
    <property type="entry name" value="NifS"/>
    <property type="match status" value="1"/>
</dbReference>
<dbReference type="InterPro" id="IPR015421">
    <property type="entry name" value="PyrdxlP-dep_Trfase_major"/>
</dbReference>
<keyword evidence="8" id="KW-0411">Iron-sulfur</keyword>
<dbReference type="InterPro" id="IPR015424">
    <property type="entry name" value="PyrdxlP-dep_Trfase"/>
</dbReference>
<keyword evidence="6" id="KW-0663">Pyridoxal phosphate</keyword>
<dbReference type="InterPro" id="IPR000192">
    <property type="entry name" value="Aminotrans_V_dom"/>
</dbReference>
<name>A0ABY6YY52_9BACL</name>
<sequence length="384" mass="41294">MLEETIYLDYASTAPVADTVKRRVTEMLDVFGNPSSLHRLGMQAETLLTEARQSVLTALGASSGRLVFTGGGTESNNLAIFGSTKQLEGRGRHIITTAIEHPAVLEPFRMLEQSGWEVTYVVPDSDGDLAVDDFLRAIRPDTVFISAMHVNNETGAILPVQELVAALKDHPKIRLHVDGTQAFGKIPFRMRDIGVDLYTVSAHKIGGLKGTGALYIRDGVRLSPVIYGGGQELGLRSGTENVIGAVAFGEAARNAVASCRDLGEAMTMQARFIEGLGAIPGWTVHQPKHASPYIVNASLHGLRGEVIVHAFESKGLYVSAGSACSTAHGQNKRSHVLTAMGLSADEADASVRFSWTTDTTDHHLESALAIVRDQTVWLQRMVGL</sequence>
<dbReference type="SUPFAM" id="SSF53383">
    <property type="entry name" value="PLP-dependent transferases"/>
    <property type="match status" value="1"/>
</dbReference>
<comment type="catalytic activity">
    <reaction evidence="9">
        <text>(sulfur carrier)-H + L-cysteine = (sulfur carrier)-SH + L-alanine</text>
        <dbReference type="Rhea" id="RHEA:43892"/>
        <dbReference type="Rhea" id="RHEA-COMP:14737"/>
        <dbReference type="Rhea" id="RHEA-COMP:14739"/>
        <dbReference type="ChEBI" id="CHEBI:29917"/>
        <dbReference type="ChEBI" id="CHEBI:35235"/>
        <dbReference type="ChEBI" id="CHEBI:57972"/>
        <dbReference type="ChEBI" id="CHEBI:64428"/>
        <dbReference type="EC" id="2.8.1.7"/>
    </reaction>
</comment>
<evidence type="ECO:0000256" key="2">
    <source>
        <dbReference type="ARBA" id="ARBA00006490"/>
    </source>
</evidence>
<keyword evidence="7" id="KW-0408">Iron</keyword>
<keyword evidence="5" id="KW-0479">Metal-binding</keyword>
<evidence type="ECO:0000256" key="9">
    <source>
        <dbReference type="ARBA" id="ARBA00050776"/>
    </source>
</evidence>
<evidence type="ECO:0000256" key="1">
    <source>
        <dbReference type="ARBA" id="ARBA00001933"/>
    </source>
</evidence>
<evidence type="ECO:0000313" key="13">
    <source>
        <dbReference type="Proteomes" id="UP001164803"/>
    </source>
</evidence>
<dbReference type="Gene3D" id="3.40.640.10">
    <property type="entry name" value="Type I PLP-dependent aspartate aminotransferase-like (Major domain)"/>
    <property type="match status" value="1"/>
</dbReference>
<keyword evidence="4" id="KW-0808">Transferase</keyword>
<evidence type="ECO:0000256" key="5">
    <source>
        <dbReference type="ARBA" id="ARBA00022723"/>
    </source>
</evidence>
<dbReference type="InterPro" id="IPR015422">
    <property type="entry name" value="PyrdxlP-dep_Trfase_small"/>
</dbReference>
<evidence type="ECO:0000256" key="7">
    <source>
        <dbReference type="ARBA" id="ARBA00023004"/>
    </source>
</evidence>
<reference evidence="12" key="1">
    <citation type="submission" date="2022-08" db="EMBL/GenBank/DDBJ databases">
        <title>Alicyclobacillus dauci DSM2870, complete genome.</title>
        <authorList>
            <person name="Wang Q."/>
            <person name="Cai R."/>
            <person name="Wang Z."/>
        </authorList>
    </citation>
    <scope>NUCLEOTIDE SEQUENCE</scope>
    <source>
        <strain evidence="12">DSM 28700</strain>
    </source>
</reference>
<evidence type="ECO:0000259" key="11">
    <source>
        <dbReference type="Pfam" id="PF00266"/>
    </source>
</evidence>
<dbReference type="InterPro" id="IPR016454">
    <property type="entry name" value="Cysteine_dSase"/>
</dbReference>
<comment type="similarity">
    <text evidence="2">Belongs to the class-V pyridoxal-phosphate-dependent aminotransferase family. NifS/IscS subfamily.</text>
</comment>
<evidence type="ECO:0000256" key="4">
    <source>
        <dbReference type="ARBA" id="ARBA00022679"/>
    </source>
</evidence>
<evidence type="ECO:0000313" key="12">
    <source>
        <dbReference type="EMBL" id="WAH35547.1"/>
    </source>
</evidence>
<accession>A0ABY6YY52</accession>
<dbReference type="PANTHER" id="PTHR11601">
    <property type="entry name" value="CYSTEINE DESULFURYLASE FAMILY MEMBER"/>
    <property type="match status" value="1"/>
</dbReference>
<dbReference type="RefSeq" id="WP_268042830.1">
    <property type="nucleotide sequence ID" value="NZ_CP104064.1"/>
</dbReference>
<dbReference type="Proteomes" id="UP001164803">
    <property type="component" value="Chromosome"/>
</dbReference>
<evidence type="ECO:0000256" key="8">
    <source>
        <dbReference type="ARBA" id="ARBA00023014"/>
    </source>
</evidence>